<protein>
    <submittedName>
        <fullName evidence="1">Uncharacterized protein</fullName>
    </submittedName>
</protein>
<evidence type="ECO:0000313" key="2">
    <source>
        <dbReference type="Proteomes" id="UP000807025"/>
    </source>
</evidence>
<gene>
    <name evidence="1" type="ORF">BDN71DRAFT_1454570</name>
</gene>
<name>A0A9P5ZMP1_PLEER</name>
<dbReference type="EMBL" id="MU154647">
    <property type="protein sequence ID" value="KAF9490190.1"/>
    <property type="molecule type" value="Genomic_DNA"/>
</dbReference>
<sequence length="338" mass="38118">AQIDFNDSWCPRATISLYEYVSWPSAGRKLLYTMIDCPKELLWTLPKPEYLTGGSDIRVEYLEDGYMRQEVLATKEEAVDIARRAVYDECGLACIAVTRTLSIGTSTVWLEAERERCYRDRAIYNARLVVEFGNSEECTRFLHEDMRMLEGKYIYELDTGVGVIGDLSRALLLITGNINAAEINAAERCVPYSKTQLIRHRTSNRGDDRPCYLTLDISLDDLCHILRLDWSATTIPLTFPSHSSTFWSLNNLHLKFPSPASQDRNSNSSSQSQQDDLTITISAREISFTTGTDSVSLGSSFTLSSDHRTVTVNYINAIMGTTSTPFAYRVLLVLVRLV</sequence>
<evidence type="ECO:0000313" key="1">
    <source>
        <dbReference type="EMBL" id="KAF9490190.1"/>
    </source>
</evidence>
<feature type="non-terminal residue" evidence="1">
    <location>
        <position position="1"/>
    </location>
</feature>
<reference evidence="1" key="1">
    <citation type="submission" date="2020-11" db="EMBL/GenBank/DDBJ databases">
        <authorList>
            <consortium name="DOE Joint Genome Institute"/>
            <person name="Ahrendt S."/>
            <person name="Riley R."/>
            <person name="Andreopoulos W."/>
            <person name="Labutti K."/>
            <person name="Pangilinan J."/>
            <person name="Ruiz-Duenas F.J."/>
            <person name="Barrasa J.M."/>
            <person name="Sanchez-Garcia M."/>
            <person name="Camarero S."/>
            <person name="Miyauchi S."/>
            <person name="Serrano A."/>
            <person name="Linde D."/>
            <person name="Babiker R."/>
            <person name="Drula E."/>
            <person name="Ayuso-Fernandez I."/>
            <person name="Pacheco R."/>
            <person name="Padilla G."/>
            <person name="Ferreira P."/>
            <person name="Barriuso J."/>
            <person name="Kellner H."/>
            <person name="Castanera R."/>
            <person name="Alfaro M."/>
            <person name="Ramirez L."/>
            <person name="Pisabarro A.G."/>
            <person name="Kuo A."/>
            <person name="Tritt A."/>
            <person name="Lipzen A."/>
            <person name="He G."/>
            <person name="Yan M."/>
            <person name="Ng V."/>
            <person name="Cullen D."/>
            <person name="Martin F."/>
            <person name="Rosso M.-N."/>
            <person name="Henrissat B."/>
            <person name="Hibbett D."/>
            <person name="Martinez A.T."/>
            <person name="Grigoriev I.V."/>
        </authorList>
    </citation>
    <scope>NUCLEOTIDE SEQUENCE</scope>
    <source>
        <strain evidence="1">ATCC 90797</strain>
    </source>
</reference>
<keyword evidence="2" id="KW-1185">Reference proteome</keyword>
<dbReference type="Proteomes" id="UP000807025">
    <property type="component" value="Unassembled WGS sequence"/>
</dbReference>
<accession>A0A9P5ZMP1</accession>
<organism evidence="1 2">
    <name type="scientific">Pleurotus eryngii</name>
    <name type="common">Boletus of the steppes</name>
    <dbReference type="NCBI Taxonomy" id="5323"/>
    <lineage>
        <taxon>Eukaryota</taxon>
        <taxon>Fungi</taxon>
        <taxon>Dikarya</taxon>
        <taxon>Basidiomycota</taxon>
        <taxon>Agaricomycotina</taxon>
        <taxon>Agaricomycetes</taxon>
        <taxon>Agaricomycetidae</taxon>
        <taxon>Agaricales</taxon>
        <taxon>Pleurotineae</taxon>
        <taxon>Pleurotaceae</taxon>
        <taxon>Pleurotus</taxon>
    </lineage>
</organism>
<dbReference type="AlphaFoldDB" id="A0A9P5ZMP1"/>
<comment type="caution">
    <text evidence="1">The sequence shown here is derived from an EMBL/GenBank/DDBJ whole genome shotgun (WGS) entry which is preliminary data.</text>
</comment>
<proteinExistence type="predicted"/>